<reference evidence="2 3" key="1">
    <citation type="journal article" date="2019" name="Int. J. Syst. Evol. Microbiol.">
        <title>The Global Catalogue of Microorganisms (GCM) 10K type strain sequencing project: providing services to taxonomists for standard genome sequencing and annotation.</title>
        <authorList>
            <consortium name="The Broad Institute Genomics Platform"/>
            <consortium name="The Broad Institute Genome Sequencing Center for Infectious Disease"/>
            <person name="Wu L."/>
            <person name="Ma J."/>
        </authorList>
    </citation>
    <scope>NUCLEOTIDE SEQUENCE [LARGE SCALE GENOMIC DNA]</scope>
    <source>
        <strain evidence="2 3">CGMCC 1.16026</strain>
    </source>
</reference>
<dbReference type="Gene3D" id="1.10.10.10">
    <property type="entry name" value="Winged helix-like DNA-binding domain superfamily/Winged helix DNA-binding domain"/>
    <property type="match status" value="1"/>
</dbReference>
<dbReference type="Proteomes" id="UP001596145">
    <property type="component" value="Unassembled WGS sequence"/>
</dbReference>
<dbReference type="AlphaFoldDB" id="A0ABD5QQ92"/>
<dbReference type="InterPro" id="IPR036390">
    <property type="entry name" value="WH_DNA-bd_sf"/>
</dbReference>
<keyword evidence="3" id="KW-1185">Reference proteome</keyword>
<organism evidence="2 3">
    <name type="scientific">Halorubrum glutamatedens</name>
    <dbReference type="NCBI Taxonomy" id="2707018"/>
    <lineage>
        <taxon>Archaea</taxon>
        <taxon>Methanobacteriati</taxon>
        <taxon>Methanobacteriota</taxon>
        <taxon>Stenosarchaea group</taxon>
        <taxon>Halobacteria</taxon>
        <taxon>Halobacteriales</taxon>
        <taxon>Haloferacaceae</taxon>
        <taxon>Halorubrum</taxon>
    </lineage>
</organism>
<accession>A0ABD5QQ92</accession>
<evidence type="ECO:0000256" key="1">
    <source>
        <dbReference type="SAM" id="MobiDB-lite"/>
    </source>
</evidence>
<evidence type="ECO:0000313" key="3">
    <source>
        <dbReference type="Proteomes" id="UP001596145"/>
    </source>
</evidence>
<comment type="caution">
    <text evidence="2">The sequence shown here is derived from an EMBL/GenBank/DDBJ whole genome shotgun (WGS) entry which is preliminary data.</text>
</comment>
<sequence>MKRDPSRLGGPTTLTETDGDLDTAFDALSDPDCRTILAMADEPMTTSEIADACDIALSTAYRKVERLSETPLLTEGVRFDPDGDHAAEYSRGVTDATLELTDGGVRLTMESDEGAGALGAAFDTPEVSAD</sequence>
<proteinExistence type="predicted"/>
<protein>
    <submittedName>
        <fullName evidence="2">Helix-turn-helix domain-containing protein</fullName>
    </submittedName>
</protein>
<evidence type="ECO:0000313" key="2">
    <source>
        <dbReference type="EMBL" id="MFC5134347.1"/>
    </source>
</evidence>
<name>A0ABD5QQ92_9EURY</name>
<dbReference type="EMBL" id="JBHSKV010000008">
    <property type="protein sequence ID" value="MFC5134347.1"/>
    <property type="molecule type" value="Genomic_DNA"/>
</dbReference>
<feature type="region of interest" description="Disordered" evidence="1">
    <location>
        <begin position="1"/>
        <end position="25"/>
    </location>
</feature>
<dbReference type="RefSeq" id="WP_122105562.1">
    <property type="nucleotide sequence ID" value="NZ_JBHSKV010000008.1"/>
</dbReference>
<dbReference type="Pfam" id="PF12840">
    <property type="entry name" value="HTH_20"/>
    <property type="match status" value="1"/>
</dbReference>
<dbReference type="InterPro" id="IPR036388">
    <property type="entry name" value="WH-like_DNA-bd_sf"/>
</dbReference>
<dbReference type="SUPFAM" id="SSF46785">
    <property type="entry name" value="Winged helix' DNA-binding domain"/>
    <property type="match status" value="1"/>
</dbReference>
<gene>
    <name evidence="2" type="ORF">ACFPJA_06395</name>
</gene>